<evidence type="ECO:0000313" key="3">
    <source>
        <dbReference type="EMBL" id="PXA70779.1"/>
    </source>
</evidence>
<dbReference type="Gene3D" id="3.90.1200.10">
    <property type="match status" value="1"/>
</dbReference>
<dbReference type="SUPFAM" id="SSF56112">
    <property type="entry name" value="Protein kinase-like (PK-like)"/>
    <property type="match status" value="1"/>
</dbReference>
<feature type="region of interest" description="Disordered" evidence="1">
    <location>
        <begin position="372"/>
        <end position="420"/>
    </location>
</feature>
<dbReference type="RefSeq" id="WP_110126159.1">
    <property type="nucleotide sequence ID" value="NZ_QHLY01000007.1"/>
</dbReference>
<gene>
    <name evidence="3" type="ORF">CTB96_06850</name>
</gene>
<dbReference type="InterPro" id="IPR002575">
    <property type="entry name" value="Aminoglycoside_PTrfase"/>
</dbReference>
<keyword evidence="3" id="KW-0808">Transferase</keyword>
<name>A0A317ZU44_9MICO</name>
<dbReference type="AlphaFoldDB" id="A0A317ZU44"/>
<dbReference type="EMBL" id="QHLY01000007">
    <property type="protein sequence ID" value="PXA70779.1"/>
    <property type="molecule type" value="Genomic_DNA"/>
</dbReference>
<organism evidence="3 4">
    <name type="scientific">Cryobacterium arcticum</name>
    <dbReference type="NCBI Taxonomy" id="670052"/>
    <lineage>
        <taxon>Bacteria</taxon>
        <taxon>Bacillati</taxon>
        <taxon>Actinomycetota</taxon>
        <taxon>Actinomycetes</taxon>
        <taxon>Micrococcales</taxon>
        <taxon>Microbacteriaceae</taxon>
        <taxon>Cryobacterium</taxon>
    </lineage>
</organism>
<evidence type="ECO:0000256" key="1">
    <source>
        <dbReference type="SAM" id="MobiDB-lite"/>
    </source>
</evidence>
<dbReference type="GO" id="GO:0016740">
    <property type="term" value="F:transferase activity"/>
    <property type="evidence" value="ECO:0007669"/>
    <property type="project" value="UniProtKB-KW"/>
</dbReference>
<feature type="region of interest" description="Disordered" evidence="1">
    <location>
        <begin position="327"/>
        <end position="351"/>
    </location>
</feature>
<keyword evidence="4" id="KW-1185">Reference proteome</keyword>
<proteinExistence type="predicted"/>
<sequence>MARSHLTLAALATNAVPELDVAHARNHSLGGNGSFDSALLITRDEKELIIRVPTSQAAETEQSADLVALRALTTGNRSRLPFDVPVFVGQAPFEGTRAVVYERLPGASYDADALTGHEGVSGSIGRAIAAIHGLPSAFIGDAGLVQQSAQDCRTSTIDLIDRAANTGKLPAALLRRWELATDDDALWQFAPTVIHGSLSAESFLISDDAVCAVLGWSGLSVGDPARDLNWLLAARGDAAETAIATYTAARQGNDPLITQRAMLYAELELARWLLHGVDLHNDAIIDDAVAMLDGLVDNVHSHTMNSLSPETGPILSVTDVETMLKDTPRTRATGSAGRNSDESSDYGTSEFADTGSFSRVTSFDGTGFDVPDIGVVGSDRTAMDPASTDYVDDTTGPVPTIDSADDADTDDQARKRSSSE</sequence>
<dbReference type="InterPro" id="IPR011009">
    <property type="entry name" value="Kinase-like_dom_sf"/>
</dbReference>
<reference evidence="3 4" key="1">
    <citation type="submission" date="2018-05" db="EMBL/GenBank/DDBJ databases">
        <title>Genetic diversity of glacier-inhabiting Cryobacterium bacteria in China and description of Cryobacterium mengkeensis sp. nov. and Arthrobacter glacialis sp. nov.</title>
        <authorList>
            <person name="Liu Q."/>
            <person name="Xin Y.-H."/>
        </authorList>
    </citation>
    <scope>NUCLEOTIDE SEQUENCE [LARGE SCALE GENOMIC DNA]</scope>
    <source>
        <strain evidence="3 4">SK-1</strain>
    </source>
</reference>
<dbReference type="Pfam" id="PF01636">
    <property type="entry name" value="APH"/>
    <property type="match status" value="1"/>
</dbReference>
<feature type="domain" description="Aminoglycoside phosphotransferase" evidence="2">
    <location>
        <begin position="30"/>
        <end position="251"/>
    </location>
</feature>
<feature type="compositionally biased region" description="Basic and acidic residues" evidence="1">
    <location>
        <begin position="411"/>
        <end position="420"/>
    </location>
</feature>
<evidence type="ECO:0000313" key="4">
    <source>
        <dbReference type="Proteomes" id="UP000246722"/>
    </source>
</evidence>
<accession>A0A317ZU44</accession>
<dbReference type="Proteomes" id="UP000246722">
    <property type="component" value="Unassembled WGS sequence"/>
</dbReference>
<protein>
    <submittedName>
        <fullName evidence="3">Macrolide 2'-phosphotransferase</fullName>
    </submittedName>
</protein>
<comment type="caution">
    <text evidence="3">The sequence shown here is derived from an EMBL/GenBank/DDBJ whole genome shotgun (WGS) entry which is preliminary data.</text>
</comment>
<evidence type="ECO:0000259" key="2">
    <source>
        <dbReference type="Pfam" id="PF01636"/>
    </source>
</evidence>